<evidence type="ECO:0000313" key="1">
    <source>
        <dbReference type="EMBL" id="POM64807.1"/>
    </source>
</evidence>
<dbReference type="EMBL" id="NCKW01011052">
    <property type="protein sequence ID" value="POM64807.1"/>
    <property type="molecule type" value="Genomic_DNA"/>
</dbReference>
<organism evidence="1 2">
    <name type="scientific">Phytophthora palmivora</name>
    <dbReference type="NCBI Taxonomy" id="4796"/>
    <lineage>
        <taxon>Eukaryota</taxon>
        <taxon>Sar</taxon>
        <taxon>Stramenopiles</taxon>
        <taxon>Oomycota</taxon>
        <taxon>Peronosporomycetes</taxon>
        <taxon>Peronosporales</taxon>
        <taxon>Peronosporaceae</taxon>
        <taxon>Phytophthora</taxon>
    </lineage>
</organism>
<dbReference type="GO" id="GO:0015074">
    <property type="term" value="P:DNA integration"/>
    <property type="evidence" value="ECO:0007669"/>
    <property type="project" value="InterPro"/>
</dbReference>
<dbReference type="GO" id="GO:0006310">
    <property type="term" value="P:DNA recombination"/>
    <property type="evidence" value="ECO:0007669"/>
    <property type="project" value="InterPro"/>
</dbReference>
<sequence>MEEKPNSVVIHFRGSKADQFGKGTSRVLSRSKQRRCCPVLAAWFLVSHHKDLAAKPDSLLCKVDVRMNLQVKGVIRAIQRAAELARQNPQNLRWRDSLIQCRIRQLRRKTAWEMDAVERYTRISGQLTSRMTPVMLAKSAL</sequence>
<reference evidence="1 2" key="1">
    <citation type="journal article" date="2017" name="Genome Biol. Evol.">
        <title>Phytophthora megakarya and P. palmivora, closely related causal agents of cacao black pod rot, underwent increases in genome sizes and gene numbers by different mechanisms.</title>
        <authorList>
            <person name="Ali S.S."/>
            <person name="Shao J."/>
            <person name="Lary D.J."/>
            <person name="Kronmiller B."/>
            <person name="Shen D."/>
            <person name="Strem M.D."/>
            <person name="Amoako-Attah I."/>
            <person name="Akrofi A.Y."/>
            <person name="Begoude B.A."/>
            <person name="Ten Hoopen G.M."/>
            <person name="Coulibaly K."/>
            <person name="Kebe B.I."/>
            <person name="Melnick R.L."/>
            <person name="Guiltinan M.J."/>
            <person name="Tyler B.M."/>
            <person name="Meinhardt L.W."/>
            <person name="Bailey B.A."/>
        </authorList>
    </citation>
    <scope>NUCLEOTIDE SEQUENCE [LARGE SCALE GENOMIC DNA]</scope>
    <source>
        <strain evidence="2">sbr112.9</strain>
    </source>
</reference>
<keyword evidence="2" id="KW-1185">Reference proteome</keyword>
<dbReference type="AlphaFoldDB" id="A0A2P4XGX7"/>
<dbReference type="GO" id="GO:0003677">
    <property type="term" value="F:DNA binding"/>
    <property type="evidence" value="ECO:0007669"/>
    <property type="project" value="InterPro"/>
</dbReference>
<accession>A0A2P4XGX7</accession>
<proteinExistence type="predicted"/>
<gene>
    <name evidence="1" type="ORF">PHPALM_19636</name>
</gene>
<dbReference type="OrthoDB" id="167975at2759"/>
<comment type="caution">
    <text evidence="1">The sequence shown here is derived from an EMBL/GenBank/DDBJ whole genome shotgun (WGS) entry which is preliminary data.</text>
</comment>
<name>A0A2P4XGX7_9STRA</name>
<dbReference type="Proteomes" id="UP000237271">
    <property type="component" value="Unassembled WGS sequence"/>
</dbReference>
<dbReference type="Gene3D" id="1.10.443.10">
    <property type="entry name" value="Intergrase catalytic core"/>
    <property type="match status" value="1"/>
</dbReference>
<protein>
    <submittedName>
        <fullName evidence="1">Uncharacterized protein</fullName>
    </submittedName>
</protein>
<dbReference type="InterPro" id="IPR013762">
    <property type="entry name" value="Integrase-like_cat_sf"/>
</dbReference>
<evidence type="ECO:0000313" key="2">
    <source>
        <dbReference type="Proteomes" id="UP000237271"/>
    </source>
</evidence>